<dbReference type="InterPro" id="IPR012373">
    <property type="entry name" value="Ferrdict_sens_TM"/>
</dbReference>
<sequence>MSAKPGFAALQQAANWYARLTDAVPDDEQYQLWQQWLAESDEHRHAWHYVENVSQRFRPLRENVQPRPVAEVLLRPQAAAEPGRRRALKLAALLTTGTLLAWATWRHTPAGDQLLALSADYQSKTGEVKALTLSDGTHVWLNTASALNADYSAGQRRLRLLLGEALIETAADPLRTFFIDSPQGQMQALGTRFSVRLLPALTRLVVYEGAVEVTPAAGDPLRVPAGSQLFFGRDGAQSPTPSFSQDADWRQGMLRADNLRLDDFIHELARYRRGHLACDPAVADLRVMGTWPLHDTDRALAMLEQALPVSINRRFSWWVTVEQKKNKNL</sequence>
<name>A0A5J5FW79_9GAMM</name>
<keyword evidence="4" id="KW-1185">Reference proteome</keyword>
<dbReference type="PIRSF" id="PIRSF018266">
    <property type="entry name" value="FecR"/>
    <property type="match status" value="1"/>
</dbReference>
<dbReference type="Proteomes" id="UP000335415">
    <property type="component" value="Unassembled WGS sequence"/>
</dbReference>
<evidence type="ECO:0000259" key="2">
    <source>
        <dbReference type="Pfam" id="PF16220"/>
    </source>
</evidence>
<dbReference type="Pfam" id="PF04773">
    <property type="entry name" value="FecR"/>
    <property type="match status" value="1"/>
</dbReference>
<dbReference type="Pfam" id="PF16220">
    <property type="entry name" value="DUF4880"/>
    <property type="match status" value="1"/>
</dbReference>
<proteinExistence type="predicted"/>
<dbReference type="Gene3D" id="2.60.120.1440">
    <property type="match status" value="1"/>
</dbReference>
<dbReference type="PANTHER" id="PTHR30273:SF2">
    <property type="entry name" value="PROTEIN FECR"/>
    <property type="match status" value="1"/>
</dbReference>
<dbReference type="RefSeq" id="WP_150436125.1">
    <property type="nucleotide sequence ID" value="NZ_VYKJ01000009.1"/>
</dbReference>
<dbReference type="OrthoDB" id="8641865at2"/>
<dbReference type="GO" id="GO:0016989">
    <property type="term" value="F:sigma factor antagonist activity"/>
    <property type="evidence" value="ECO:0007669"/>
    <property type="project" value="TreeGrafter"/>
</dbReference>
<comment type="caution">
    <text evidence="3">The sequence shown here is derived from an EMBL/GenBank/DDBJ whole genome shotgun (WGS) entry which is preliminary data.</text>
</comment>
<evidence type="ECO:0000313" key="4">
    <source>
        <dbReference type="Proteomes" id="UP000335415"/>
    </source>
</evidence>
<dbReference type="AlphaFoldDB" id="A0A5J5FW79"/>
<protein>
    <submittedName>
        <fullName evidence="3">FecR family protein</fullName>
    </submittedName>
</protein>
<accession>A0A5J5FW79</accession>
<dbReference type="EMBL" id="VYKJ01000009">
    <property type="protein sequence ID" value="KAA8998065.1"/>
    <property type="molecule type" value="Genomic_DNA"/>
</dbReference>
<evidence type="ECO:0000259" key="1">
    <source>
        <dbReference type="Pfam" id="PF04773"/>
    </source>
</evidence>
<organism evidence="3 4">
    <name type="scientific">Affinibrenneria salicis</name>
    <dbReference type="NCBI Taxonomy" id="2590031"/>
    <lineage>
        <taxon>Bacteria</taxon>
        <taxon>Pseudomonadati</taxon>
        <taxon>Pseudomonadota</taxon>
        <taxon>Gammaproteobacteria</taxon>
        <taxon>Enterobacterales</taxon>
        <taxon>Pectobacteriaceae</taxon>
        <taxon>Affinibrenneria</taxon>
    </lineage>
</organism>
<feature type="domain" description="FecR protein" evidence="1">
    <location>
        <begin position="120"/>
        <end position="212"/>
    </location>
</feature>
<feature type="domain" description="FecR N-terminal" evidence="2">
    <location>
        <begin position="11"/>
        <end position="52"/>
    </location>
</feature>
<dbReference type="InterPro" id="IPR032623">
    <property type="entry name" value="FecR_N"/>
</dbReference>
<gene>
    <name evidence="3" type="ORF">FJU30_16735</name>
</gene>
<reference evidence="3 4" key="1">
    <citation type="submission" date="2019-09" db="EMBL/GenBank/DDBJ databases">
        <authorList>
            <person name="Li Y."/>
        </authorList>
    </citation>
    <scope>NUCLEOTIDE SEQUENCE [LARGE SCALE GENOMIC DNA]</scope>
    <source>
        <strain evidence="3 4">L3-3HA</strain>
    </source>
</reference>
<evidence type="ECO:0000313" key="3">
    <source>
        <dbReference type="EMBL" id="KAA8998065.1"/>
    </source>
</evidence>
<dbReference type="PANTHER" id="PTHR30273">
    <property type="entry name" value="PERIPLASMIC SIGNAL SENSOR AND SIGMA FACTOR ACTIVATOR FECR-RELATED"/>
    <property type="match status" value="1"/>
</dbReference>
<dbReference type="InterPro" id="IPR006860">
    <property type="entry name" value="FecR"/>
</dbReference>